<dbReference type="InterPro" id="IPR057596">
    <property type="entry name" value="RDRP_core"/>
</dbReference>
<keyword evidence="1" id="KW-0808">Transferase</keyword>
<evidence type="ECO:0000313" key="5">
    <source>
        <dbReference type="Proteomes" id="UP000815677"/>
    </source>
</evidence>
<dbReference type="Pfam" id="PF05183">
    <property type="entry name" value="RdRP"/>
    <property type="match status" value="1"/>
</dbReference>
<evidence type="ECO:0000259" key="3">
    <source>
        <dbReference type="Pfam" id="PF05183"/>
    </source>
</evidence>
<dbReference type="EC" id="2.7.7.48" evidence="1"/>
<dbReference type="EMBL" id="DF848725">
    <property type="protein sequence ID" value="GAT54616.1"/>
    <property type="molecule type" value="Genomic_DNA"/>
</dbReference>
<dbReference type="PANTHER" id="PTHR23079:SF14">
    <property type="entry name" value="RNA-DEPENDENT RNA POLYMERASE"/>
    <property type="match status" value="1"/>
</dbReference>
<dbReference type="PANTHER" id="PTHR23079">
    <property type="entry name" value="RNA-DEPENDENT RNA POLYMERASE"/>
    <property type="match status" value="1"/>
</dbReference>
<organism evidence="4 5">
    <name type="scientific">Mycena chlorophos</name>
    <name type="common">Agaric fungus</name>
    <name type="synonym">Agaricus chlorophos</name>
    <dbReference type="NCBI Taxonomy" id="658473"/>
    <lineage>
        <taxon>Eukaryota</taxon>
        <taxon>Fungi</taxon>
        <taxon>Dikarya</taxon>
        <taxon>Basidiomycota</taxon>
        <taxon>Agaricomycotina</taxon>
        <taxon>Agaricomycetes</taxon>
        <taxon>Agaricomycetidae</taxon>
        <taxon>Agaricales</taxon>
        <taxon>Marasmiineae</taxon>
        <taxon>Mycenaceae</taxon>
        <taxon>Mycena</taxon>
    </lineage>
</organism>
<evidence type="ECO:0000313" key="4">
    <source>
        <dbReference type="EMBL" id="GAT54616.1"/>
    </source>
</evidence>
<feature type="domain" description="RDRP core" evidence="3">
    <location>
        <begin position="336"/>
        <end position="986"/>
    </location>
</feature>
<comment type="catalytic activity">
    <reaction evidence="1">
        <text>RNA(n) + a ribonucleoside 5'-triphosphate = RNA(n+1) + diphosphate</text>
        <dbReference type="Rhea" id="RHEA:21248"/>
        <dbReference type="Rhea" id="RHEA-COMP:14527"/>
        <dbReference type="Rhea" id="RHEA-COMP:17342"/>
        <dbReference type="ChEBI" id="CHEBI:33019"/>
        <dbReference type="ChEBI" id="CHEBI:61557"/>
        <dbReference type="ChEBI" id="CHEBI:140395"/>
        <dbReference type="EC" id="2.7.7.48"/>
    </reaction>
</comment>
<feature type="region of interest" description="Disordered" evidence="2">
    <location>
        <begin position="147"/>
        <end position="180"/>
    </location>
</feature>
<feature type="region of interest" description="Disordered" evidence="2">
    <location>
        <begin position="669"/>
        <end position="703"/>
    </location>
</feature>
<feature type="region of interest" description="Disordered" evidence="2">
    <location>
        <begin position="26"/>
        <end position="116"/>
    </location>
</feature>
<dbReference type="Proteomes" id="UP000815677">
    <property type="component" value="Unassembled WGS sequence"/>
</dbReference>
<keyword evidence="1" id="KW-0696">RNA-directed RNA polymerase</keyword>
<feature type="compositionally biased region" description="Basic and acidic residues" evidence="2">
    <location>
        <begin position="26"/>
        <end position="39"/>
    </location>
</feature>
<comment type="similarity">
    <text evidence="1">Belongs to the RdRP family.</text>
</comment>
<keyword evidence="5" id="KW-1185">Reference proteome</keyword>
<sequence length="1221" mass="135856">MSSQYDHAFETFEDFAEESWTEFDRITVEKSPQKPHEGYRVGGSAASTSKPNHDRMFVDPEDSPTKKGSPKADSLLSQKLESMPLDEEDEGFDARLPPLDLGVKAPTQGDDSEDEVRSIVGRPLGKSETVSSVDSADAFFLSRASSSTSLNQLARPSPRKRSADTEAVSPSPPKQAKLELDPVPFQLQDVLGEHGSALKCCIIFHDNKLQKVYEQFGVPIGAQWVLTRELQRKTPRISRDDIPKHAAQNLNGPNAIVVPWLVKCFSKRTASKRTLEALRELDRDFKAFKENESRALGLLKSVSDNGAWDRSTPYYGGQITFPLSVSKTADGTYTLRLDELSKGRSYRFARLLGSAGLLHVSIPKHLLRDPEEADRLREFLAQKFILNGRVYMALPPKDSNSVYLFQTNEDWGRGKKPSHGFWGDGARISFLSFLSSHNPAECNSNQSFMKWLARFALGFSTSKPVLEFPITCITFIPDALAEGCDPLQKPASEQIMTDGCGFINRAAAARIMSACNYDRVPTVVQGRVAGAKGTWTLHPTDTDLAAEPKIWIRDSQRKIKFHPDEAGARVNRIVDLLRVSHPAQVDGRYELSEQSIMCLWANGVPAERLVQLATDGLTESVRPLLQWKRGDLSLSDMAPLVRAIDQLGSVATSRLRRFAGEQSRMLGLSSVRDHRDKTSPEDELFAETDEMSDDEEDQRDDHRQAVRSGIDHAGAPFSLHERAIELIQAGFHPGESKYLNDKLKSIIKATRNLACEKSRISLPPGTAADAFAIPDPSPGRLLKEGQVFYRSSKPFVDPRTQREFYTVTGSLIIGRYPMRLGSDMQEVEAVDVLELHQYTDVLIASVRGKFSLLSVLSGGGKFFPSTRDIDSHTVIMTWLPELLEHFASQPLIPPPEKFIEKYFERDVKTVQSFVLDELKSKSTDAEAQQAFQKELVSGLTDSKVGLYSTFHDNAIYEYGYNHENAILMAYMGNTLLDASKSGLRLRPGVFEEHKRLFGKSRPSLQEGSKGKGKAGILFQLHDAAWATGDRLLRDFEICSETHSSNYRKLEDKDKTLLKPYQEAKSRAGSSSLPPAVAALLSTELSWIEQHVDEVWAEYQKKILSLGGPPTVHKNFNKPSLTTGASPEEKKERTVKLLPLQTKYAKLPPGWECYLLGDDACVERVKASYAHSKSELFGFDMAFRVLCSIKAESMPGGAAASARVFDQLKTIPRAAANAMQED</sequence>
<feature type="compositionally biased region" description="Basic and acidic residues" evidence="2">
    <location>
        <begin position="671"/>
        <end position="680"/>
    </location>
</feature>
<protein>
    <recommendedName>
        <fullName evidence="1">RNA-dependent RNA polymerase</fullName>
        <ecNumber evidence="1">2.7.7.48</ecNumber>
    </recommendedName>
</protein>
<keyword evidence="1" id="KW-0694">RNA-binding</keyword>
<dbReference type="InterPro" id="IPR007855">
    <property type="entry name" value="RDRP"/>
</dbReference>
<gene>
    <name evidence="4" type="ORF">MCHLO_11456</name>
</gene>
<accession>A0ABQ0LU88</accession>
<reference evidence="4" key="1">
    <citation type="submission" date="2014-09" db="EMBL/GenBank/DDBJ databases">
        <title>Genome sequence of the luminous mushroom Mycena chlorophos for searching fungal bioluminescence genes.</title>
        <authorList>
            <person name="Tanaka Y."/>
            <person name="Kasuga D."/>
            <person name="Oba Y."/>
            <person name="Hase S."/>
            <person name="Sato K."/>
            <person name="Oba Y."/>
            <person name="Sakakibara Y."/>
        </authorList>
    </citation>
    <scope>NUCLEOTIDE SEQUENCE</scope>
</reference>
<feature type="compositionally biased region" description="Acidic residues" evidence="2">
    <location>
        <begin position="681"/>
        <end position="698"/>
    </location>
</feature>
<name>A0ABQ0LU88_MYCCL</name>
<keyword evidence="1" id="KW-0548">Nucleotidyltransferase</keyword>
<proteinExistence type="inferred from homology"/>
<evidence type="ECO:0000256" key="1">
    <source>
        <dbReference type="RuleBase" id="RU363098"/>
    </source>
</evidence>
<evidence type="ECO:0000256" key="2">
    <source>
        <dbReference type="SAM" id="MobiDB-lite"/>
    </source>
</evidence>